<name>A0A1B9IFJ4_9TREE</name>
<feature type="compositionally biased region" description="Basic and acidic residues" evidence="5">
    <location>
        <begin position="94"/>
        <end position="113"/>
    </location>
</feature>
<evidence type="ECO:0000259" key="6">
    <source>
        <dbReference type="PROSITE" id="PS51360"/>
    </source>
</evidence>
<dbReference type="AlphaFoldDB" id="A0A1B9IFJ4"/>
<organism evidence="7 8">
    <name type="scientific">Kwoniella mangroviensis CBS 10435</name>
    <dbReference type="NCBI Taxonomy" id="1331196"/>
    <lineage>
        <taxon>Eukaryota</taxon>
        <taxon>Fungi</taxon>
        <taxon>Dikarya</taxon>
        <taxon>Basidiomycota</taxon>
        <taxon>Agaricomycotina</taxon>
        <taxon>Tremellomycetes</taxon>
        <taxon>Tremellales</taxon>
        <taxon>Cryptococcaceae</taxon>
        <taxon>Kwoniella</taxon>
    </lineage>
</organism>
<dbReference type="GO" id="GO:0016593">
    <property type="term" value="C:Cdc73/Paf1 complex"/>
    <property type="evidence" value="ECO:0007669"/>
    <property type="project" value="TreeGrafter"/>
</dbReference>
<dbReference type="GO" id="GO:0003677">
    <property type="term" value="F:DNA binding"/>
    <property type="evidence" value="ECO:0007669"/>
    <property type="project" value="InterPro"/>
</dbReference>
<dbReference type="SMART" id="SM00719">
    <property type="entry name" value="Plus3"/>
    <property type="match status" value="1"/>
</dbReference>
<evidence type="ECO:0000313" key="8">
    <source>
        <dbReference type="Proteomes" id="UP000092583"/>
    </source>
</evidence>
<feature type="region of interest" description="Disordered" evidence="5">
    <location>
        <begin position="1"/>
        <end position="113"/>
    </location>
</feature>
<dbReference type="Pfam" id="PF03126">
    <property type="entry name" value="Plus-3"/>
    <property type="match status" value="1"/>
</dbReference>
<dbReference type="GO" id="GO:1990269">
    <property type="term" value="F:RNA polymerase II C-terminal domain phosphoserine binding"/>
    <property type="evidence" value="ECO:0007669"/>
    <property type="project" value="TreeGrafter"/>
</dbReference>
<dbReference type="PROSITE" id="PS51360">
    <property type="entry name" value="PLUS3"/>
    <property type="match status" value="1"/>
</dbReference>
<dbReference type="PANTHER" id="PTHR13115">
    <property type="entry name" value="RNA POLYMERASE-ASSOCIATED PROTEIN RTF1 HOMOLOG"/>
    <property type="match status" value="1"/>
</dbReference>
<proteinExistence type="predicted"/>
<evidence type="ECO:0000256" key="3">
    <source>
        <dbReference type="ARBA" id="ARBA00023163"/>
    </source>
</evidence>
<keyword evidence="2" id="KW-0805">Transcription regulation</keyword>
<dbReference type="OrthoDB" id="166375at2759"/>
<feature type="compositionally biased region" description="Acidic residues" evidence="5">
    <location>
        <begin position="142"/>
        <end position="154"/>
    </location>
</feature>
<reference evidence="7 8" key="1">
    <citation type="submission" date="2013-07" db="EMBL/GenBank/DDBJ databases">
        <title>The Genome Sequence of Kwoniella mangroviensis CBS10435.</title>
        <authorList>
            <consortium name="The Broad Institute Genome Sequencing Platform"/>
            <person name="Cuomo C."/>
            <person name="Litvintseva A."/>
            <person name="Chen Y."/>
            <person name="Heitman J."/>
            <person name="Sun S."/>
            <person name="Springer D."/>
            <person name="Dromer F."/>
            <person name="Young S.K."/>
            <person name="Zeng Q."/>
            <person name="Gargeya S."/>
            <person name="Fitzgerald M."/>
            <person name="Abouelleil A."/>
            <person name="Alvarado L."/>
            <person name="Berlin A.M."/>
            <person name="Chapman S.B."/>
            <person name="Dewar J."/>
            <person name="Goldberg J."/>
            <person name="Griggs A."/>
            <person name="Gujja S."/>
            <person name="Hansen M."/>
            <person name="Howarth C."/>
            <person name="Imamovic A."/>
            <person name="Larimer J."/>
            <person name="McCowan C."/>
            <person name="Murphy C."/>
            <person name="Pearson M."/>
            <person name="Priest M."/>
            <person name="Roberts A."/>
            <person name="Saif S."/>
            <person name="Shea T."/>
            <person name="Sykes S."/>
            <person name="Wortman J."/>
            <person name="Nusbaum C."/>
            <person name="Birren B."/>
        </authorList>
    </citation>
    <scope>NUCLEOTIDE SEQUENCE [LARGE SCALE GENOMIC DNA]</scope>
    <source>
        <strain evidence="7 8">CBS 10435</strain>
    </source>
</reference>
<feature type="domain" description="Plus3" evidence="6">
    <location>
        <begin position="261"/>
        <end position="400"/>
    </location>
</feature>
<feature type="compositionally biased region" description="Low complexity" evidence="5">
    <location>
        <begin position="217"/>
        <end position="234"/>
    </location>
</feature>
<feature type="compositionally biased region" description="Low complexity" evidence="5">
    <location>
        <begin position="68"/>
        <end position="79"/>
    </location>
</feature>
<feature type="compositionally biased region" description="Basic and acidic residues" evidence="5">
    <location>
        <begin position="169"/>
        <end position="189"/>
    </location>
</feature>
<evidence type="ECO:0000256" key="4">
    <source>
        <dbReference type="ARBA" id="ARBA00023242"/>
    </source>
</evidence>
<dbReference type="Gene3D" id="3.90.70.200">
    <property type="entry name" value="Plus-3 domain"/>
    <property type="match status" value="1"/>
</dbReference>
<evidence type="ECO:0000256" key="5">
    <source>
        <dbReference type="SAM" id="MobiDB-lite"/>
    </source>
</evidence>
<feature type="region of interest" description="Disordered" evidence="5">
    <location>
        <begin position="525"/>
        <end position="550"/>
    </location>
</feature>
<dbReference type="PANTHER" id="PTHR13115:SF8">
    <property type="entry name" value="RNA POLYMERASE-ASSOCIATED PROTEIN RTF1 HOMOLOG"/>
    <property type="match status" value="1"/>
</dbReference>
<dbReference type="InterPro" id="IPR004343">
    <property type="entry name" value="Plus-3_dom"/>
</dbReference>
<protein>
    <submittedName>
        <fullName evidence="7">RNA polymerase-associated protein RTF1</fullName>
    </submittedName>
</protein>
<dbReference type="InterPro" id="IPR036128">
    <property type="entry name" value="Plus3-like_sf"/>
</dbReference>
<gene>
    <name evidence="7" type="ORF">L486_07996</name>
</gene>
<dbReference type="EMBL" id="KI669470">
    <property type="protein sequence ID" value="OCF54448.1"/>
    <property type="molecule type" value="Genomic_DNA"/>
</dbReference>
<reference evidence="8" key="2">
    <citation type="submission" date="2013-12" db="EMBL/GenBank/DDBJ databases">
        <title>Evolution of pathogenesis and genome organization in the Tremellales.</title>
        <authorList>
            <person name="Cuomo C."/>
            <person name="Litvintseva A."/>
            <person name="Heitman J."/>
            <person name="Chen Y."/>
            <person name="Sun S."/>
            <person name="Springer D."/>
            <person name="Dromer F."/>
            <person name="Young S."/>
            <person name="Zeng Q."/>
            <person name="Chapman S."/>
            <person name="Gujja S."/>
            <person name="Saif S."/>
            <person name="Birren B."/>
        </authorList>
    </citation>
    <scope>NUCLEOTIDE SEQUENCE [LARGE SCALE GENOMIC DNA]</scope>
    <source>
        <strain evidence="8">CBS 10435</strain>
    </source>
</reference>
<feature type="compositionally biased region" description="Acidic residues" evidence="5">
    <location>
        <begin position="42"/>
        <end position="62"/>
    </location>
</feature>
<dbReference type="Proteomes" id="UP000092583">
    <property type="component" value="Unassembled WGS sequence"/>
</dbReference>
<dbReference type="SUPFAM" id="SSF159042">
    <property type="entry name" value="Plus3-like"/>
    <property type="match status" value="1"/>
</dbReference>
<dbReference type="STRING" id="1331196.A0A1B9IFJ4"/>
<evidence type="ECO:0000313" key="7">
    <source>
        <dbReference type="EMBL" id="OCF54448.1"/>
    </source>
</evidence>
<keyword evidence="3" id="KW-0804">Transcription</keyword>
<sequence length="563" mass="63213">MSDLENELLGLAEDDPTRRPSKKRHNSGGVGGGKKKSKAFEESESEGEADMDLESESSDEEDAVTKFASSSSAANNRNKAGGRGMGSNPYPLEGKYKDEADREALENLPEIEREEILATRLEEMQKFKDSQALDAMFKTIGGDDDDDDDDDDDEGPSRKRRKHTSVTKEASRAMSDLKNKRKAKDERAQRRAARQSQKRHRSASPGSDHSTEDGEISHSQSQSQSQSYSQRYSPPHSPGYDSKKKNLSPSKDSKEDLDGVPANRQEINSARLSRYELVDMMYKDGFEEVVIGAYVRLMAGEPDEQGRPKYRIHRIKEVDTSEKFGAYNIEYKGRNVRDARGLLCSYGKMTRLFRIADVSNGDFEEKEFSRFSMTNKVDGVKLPKRSELKEKHVEIKALRDRPMTDAEVNRQINTRKAYDPSANRSALLKISQLLSTRDLATRRNDVHTVEMINSEIIKLGGDPATGQLVNNGEQLAEGDDYELRIQKINENNKRKTKEMMLKAHQAALARKKAEEAMIKAKAATPEISMPIPKPDVPPASGLRKGETPQEYVARTIDLDLGDF</sequence>
<evidence type="ECO:0000256" key="1">
    <source>
        <dbReference type="ARBA" id="ARBA00004123"/>
    </source>
</evidence>
<accession>A0A1B9IFJ4</accession>
<feature type="region of interest" description="Disordered" evidence="5">
    <location>
        <begin position="127"/>
        <end position="264"/>
    </location>
</feature>
<comment type="subcellular location">
    <subcellularLocation>
        <location evidence="1">Nucleus</location>
    </subcellularLocation>
</comment>
<evidence type="ECO:0000256" key="2">
    <source>
        <dbReference type="ARBA" id="ARBA00023015"/>
    </source>
</evidence>
<feature type="compositionally biased region" description="Basic residues" evidence="5">
    <location>
        <begin position="190"/>
        <end position="202"/>
    </location>
</feature>
<keyword evidence="8" id="KW-1185">Reference proteome</keyword>
<keyword evidence="4" id="KW-0539">Nucleus</keyword>